<evidence type="ECO:0000313" key="2">
    <source>
        <dbReference type="EMBL" id="GLS02533.1"/>
    </source>
</evidence>
<dbReference type="EMBL" id="BSOY01000076">
    <property type="protein sequence ID" value="GLS02533.1"/>
    <property type="molecule type" value="Genomic_DNA"/>
</dbReference>
<organism evidence="2 3">
    <name type="scientific">Brevundimonas denitrificans</name>
    <dbReference type="NCBI Taxonomy" id="1443434"/>
    <lineage>
        <taxon>Bacteria</taxon>
        <taxon>Pseudomonadati</taxon>
        <taxon>Pseudomonadota</taxon>
        <taxon>Alphaproteobacteria</taxon>
        <taxon>Caulobacterales</taxon>
        <taxon>Caulobacteraceae</taxon>
        <taxon>Brevundimonas</taxon>
    </lineage>
</organism>
<proteinExistence type="predicted"/>
<evidence type="ECO:0000313" key="3">
    <source>
        <dbReference type="Proteomes" id="UP001156921"/>
    </source>
</evidence>
<comment type="caution">
    <text evidence="2">The sequence shown here is derived from an EMBL/GenBank/DDBJ whole genome shotgun (WGS) entry which is preliminary data.</text>
</comment>
<dbReference type="Proteomes" id="UP001156921">
    <property type="component" value="Unassembled WGS sequence"/>
</dbReference>
<gene>
    <name evidence="2" type="ORF">GCM10007859_25570</name>
</gene>
<name>A0ABQ6BKQ4_9CAUL</name>
<sequence length="61" mass="6615">MRISPNSTPVAQGLAVQLTQMTCRVAAHRSSPTTRPVESPGAITDDTAARRPSRHTFDIRV</sequence>
<accession>A0ABQ6BKQ4</accession>
<protein>
    <submittedName>
        <fullName evidence="2">Uncharacterized protein</fullName>
    </submittedName>
</protein>
<feature type="region of interest" description="Disordered" evidence="1">
    <location>
        <begin position="27"/>
        <end position="61"/>
    </location>
</feature>
<keyword evidence="3" id="KW-1185">Reference proteome</keyword>
<reference evidence="3" key="1">
    <citation type="journal article" date="2019" name="Int. J. Syst. Evol. Microbiol.">
        <title>The Global Catalogue of Microorganisms (GCM) 10K type strain sequencing project: providing services to taxonomists for standard genome sequencing and annotation.</title>
        <authorList>
            <consortium name="The Broad Institute Genomics Platform"/>
            <consortium name="The Broad Institute Genome Sequencing Center for Infectious Disease"/>
            <person name="Wu L."/>
            <person name="Ma J."/>
        </authorList>
    </citation>
    <scope>NUCLEOTIDE SEQUENCE [LARGE SCALE GENOMIC DNA]</scope>
    <source>
        <strain evidence="3">NBRC 110107</strain>
    </source>
</reference>
<evidence type="ECO:0000256" key="1">
    <source>
        <dbReference type="SAM" id="MobiDB-lite"/>
    </source>
</evidence>